<evidence type="ECO:0000313" key="1">
    <source>
        <dbReference type="EMBL" id="CAJ1376930.1"/>
    </source>
</evidence>
<evidence type="ECO:0000313" key="2">
    <source>
        <dbReference type="Proteomes" id="UP001178507"/>
    </source>
</evidence>
<dbReference type="EMBL" id="CAUJNA010000431">
    <property type="protein sequence ID" value="CAJ1376930.1"/>
    <property type="molecule type" value="Genomic_DNA"/>
</dbReference>
<gene>
    <name evidence="1" type="ORF">EVOR1521_LOCUS5867</name>
</gene>
<keyword evidence="2" id="KW-1185">Reference proteome</keyword>
<dbReference type="AlphaFoldDB" id="A0AA36HY52"/>
<protein>
    <submittedName>
        <fullName evidence="1">Uncharacterized protein</fullName>
    </submittedName>
</protein>
<comment type="caution">
    <text evidence="1">The sequence shown here is derived from an EMBL/GenBank/DDBJ whole genome shotgun (WGS) entry which is preliminary data.</text>
</comment>
<dbReference type="Proteomes" id="UP001178507">
    <property type="component" value="Unassembled WGS sequence"/>
</dbReference>
<sequence>MAVSGAIVYLPPSKCGSRDQEVAGDNKAKPIIKFENSQLTVVPGDALEPIDVGSELKCLWALQRRGIAFDQAEILSWDVHESRLQVRQNPWMQHCSV</sequence>
<organism evidence="1 2">
    <name type="scientific">Effrenium voratum</name>
    <dbReference type="NCBI Taxonomy" id="2562239"/>
    <lineage>
        <taxon>Eukaryota</taxon>
        <taxon>Sar</taxon>
        <taxon>Alveolata</taxon>
        <taxon>Dinophyceae</taxon>
        <taxon>Suessiales</taxon>
        <taxon>Symbiodiniaceae</taxon>
        <taxon>Effrenium</taxon>
    </lineage>
</organism>
<name>A0AA36HY52_9DINO</name>
<reference evidence="1" key="1">
    <citation type="submission" date="2023-08" db="EMBL/GenBank/DDBJ databases">
        <authorList>
            <person name="Chen Y."/>
            <person name="Shah S."/>
            <person name="Dougan E. K."/>
            <person name="Thang M."/>
            <person name="Chan C."/>
        </authorList>
    </citation>
    <scope>NUCLEOTIDE SEQUENCE</scope>
</reference>
<proteinExistence type="predicted"/>
<accession>A0AA36HY52</accession>